<dbReference type="PANTHER" id="PTHR28613:SF7">
    <property type="entry name" value="TRANSMEMBRANE PROTEIN 238"/>
    <property type="match status" value="1"/>
</dbReference>
<reference evidence="2" key="2">
    <citation type="submission" date="2025-09" db="UniProtKB">
        <authorList>
            <consortium name="Ensembl"/>
        </authorList>
    </citation>
    <scope>IDENTIFICATION</scope>
</reference>
<keyword evidence="1" id="KW-1133">Transmembrane helix</keyword>
<dbReference type="PANTHER" id="PTHR28613">
    <property type="entry name" value="SI:CH211-232M10.4-RELATED"/>
    <property type="match status" value="1"/>
</dbReference>
<evidence type="ECO:0000313" key="3">
    <source>
        <dbReference type="Proteomes" id="UP000264820"/>
    </source>
</evidence>
<protein>
    <recommendedName>
        <fullName evidence="4">Transmembrane protein 238</fullName>
    </recommendedName>
</protein>
<accession>A0A3Q3DU70</accession>
<proteinExistence type="predicted"/>
<keyword evidence="1" id="KW-0812">Transmembrane</keyword>
<dbReference type="STRING" id="109280.ENSHCOP00000020640"/>
<keyword evidence="3" id="KW-1185">Reference proteome</keyword>
<reference evidence="2" key="1">
    <citation type="submission" date="2025-08" db="UniProtKB">
        <authorList>
            <consortium name="Ensembl"/>
        </authorList>
    </citation>
    <scope>IDENTIFICATION</scope>
</reference>
<feature type="transmembrane region" description="Helical" evidence="1">
    <location>
        <begin position="39"/>
        <end position="61"/>
    </location>
</feature>
<sequence>VFTNGWPSGLVVSTLSAEVPGSIPAPASLCGVLGKCLPLLLAGLALDVAGLTLLLVGVFADVRAADGQFYGDFFIFTGALVIFVSLAFWVMWYAGNVRVTPGDPRDARAEGLAARLVRKLSERLSRKMATATPRAAGDALSWKLRHVRISFSTSTGQEKKTGEEGSNEKMEKVPKLELEGTFLTDVPVDVDHT</sequence>
<dbReference type="Proteomes" id="UP000264820">
    <property type="component" value="Unplaced"/>
</dbReference>
<keyword evidence="1" id="KW-0472">Membrane</keyword>
<dbReference type="AlphaFoldDB" id="A0A3Q3DU70"/>
<name>A0A3Q3DU70_HIPCM</name>
<organism evidence="2 3">
    <name type="scientific">Hippocampus comes</name>
    <name type="common">Tiger tail seahorse</name>
    <dbReference type="NCBI Taxonomy" id="109280"/>
    <lineage>
        <taxon>Eukaryota</taxon>
        <taxon>Metazoa</taxon>
        <taxon>Chordata</taxon>
        <taxon>Craniata</taxon>
        <taxon>Vertebrata</taxon>
        <taxon>Euteleostomi</taxon>
        <taxon>Actinopterygii</taxon>
        <taxon>Neopterygii</taxon>
        <taxon>Teleostei</taxon>
        <taxon>Neoteleostei</taxon>
        <taxon>Acanthomorphata</taxon>
        <taxon>Syngnathiaria</taxon>
        <taxon>Syngnathiformes</taxon>
        <taxon>Syngnathoidei</taxon>
        <taxon>Syngnathidae</taxon>
        <taxon>Hippocampus</taxon>
    </lineage>
</organism>
<dbReference type="InterPro" id="IPR029365">
    <property type="entry name" value="TMEM238"/>
</dbReference>
<evidence type="ECO:0000256" key="1">
    <source>
        <dbReference type="SAM" id="Phobius"/>
    </source>
</evidence>
<evidence type="ECO:0000313" key="2">
    <source>
        <dbReference type="Ensembl" id="ENSHCOP00000020640.1"/>
    </source>
</evidence>
<dbReference type="Pfam" id="PF15125">
    <property type="entry name" value="TMEM238"/>
    <property type="match status" value="1"/>
</dbReference>
<dbReference type="Ensembl" id="ENSHCOT00000005667.1">
    <property type="protein sequence ID" value="ENSHCOP00000020640.1"/>
    <property type="gene ID" value="ENSHCOG00000006899.1"/>
</dbReference>
<feature type="transmembrane region" description="Helical" evidence="1">
    <location>
        <begin position="73"/>
        <end position="95"/>
    </location>
</feature>
<dbReference type="GeneTree" id="ENSGT00940000162720"/>
<evidence type="ECO:0008006" key="4">
    <source>
        <dbReference type="Google" id="ProtNLM"/>
    </source>
</evidence>